<accession>A0ABQ8U901</accession>
<evidence type="ECO:0000313" key="2">
    <source>
        <dbReference type="Proteomes" id="UP001141327"/>
    </source>
</evidence>
<comment type="caution">
    <text evidence="1">The sequence shown here is derived from an EMBL/GenBank/DDBJ whole genome shotgun (WGS) entry which is preliminary data.</text>
</comment>
<keyword evidence="2" id="KW-1185">Reference proteome</keyword>
<dbReference type="Pfam" id="PF04947">
    <property type="entry name" value="Pox_VLTF3"/>
    <property type="match status" value="1"/>
</dbReference>
<proteinExistence type="predicted"/>
<name>A0ABQ8U901_9EUKA</name>
<dbReference type="EMBL" id="JAPMOS010000153">
    <property type="protein sequence ID" value="KAJ4454488.1"/>
    <property type="molecule type" value="Genomic_DNA"/>
</dbReference>
<protein>
    <submittedName>
        <fullName evidence="1">NCLDV-specific basal transcription factor A2L</fullName>
    </submittedName>
</protein>
<dbReference type="InterPro" id="IPR007031">
    <property type="entry name" value="Poxvirus_VLTF3"/>
</dbReference>
<organism evidence="1 2">
    <name type="scientific">Paratrimastix pyriformis</name>
    <dbReference type="NCBI Taxonomy" id="342808"/>
    <lineage>
        <taxon>Eukaryota</taxon>
        <taxon>Metamonada</taxon>
        <taxon>Preaxostyla</taxon>
        <taxon>Paratrimastigidae</taxon>
        <taxon>Paratrimastix</taxon>
    </lineage>
</organism>
<sequence length="254" mass="29937">MNEAFSPEVSSSSELSDDALFDELDKMMQNKPTPEKIVPLKHLFHKPKDPNNLCECGTEKIVSDGYNVCPSCGLAEPIEFESSVSPCDGTMYKSRVMYKRMHHLDEILNSYQGKTERDVPDDVIQEIQKEIEVRKMASSDITYKVMRKILKQLNLTVYNENIFYILSRVSSRKLPEFTADQIQEIRQMFNKIQARYNQCKKQTRKNFLNYNFLIHNILKHLKLDEFLLYFPQMKSKEKNREQQELFNKLMEKSI</sequence>
<gene>
    <name evidence="1" type="ORF">PAPYR_10795</name>
</gene>
<evidence type="ECO:0000313" key="1">
    <source>
        <dbReference type="EMBL" id="KAJ4454488.1"/>
    </source>
</evidence>
<dbReference type="Proteomes" id="UP001141327">
    <property type="component" value="Unassembled WGS sequence"/>
</dbReference>
<reference evidence="1" key="1">
    <citation type="journal article" date="2022" name="bioRxiv">
        <title>Genomics of Preaxostyla Flagellates Illuminates Evolutionary Transitions and the Path Towards Mitochondrial Loss.</title>
        <authorList>
            <person name="Novak L.V.F."/>
            <person name="Treitli S.C."/>
            <person name="Pyrih J."/>
            <person name="Halakuc P."/>
            <person name="Pipaliya S.V."/>
            <person name="Vacek V."/>
            <person name="Brzon O."/>
            <person name="Soukal P."/>
            <person name="Eme L."/>
            <person name="Dacks J.B."/>
            <person name="Karnkowska A."/>
            <person name="Elias M."/>
            <person name="Hampl V."/>
        </authorList>
    </citation>
    <scope>NUCLEOTIDE SEQUENCE</scope>
    <source>
        <strain evidence="1">RCP-MX</strain>
    </source>
</reference>